<reference evidence="1" key="1">
    <citation type="submission" date="2020-07" db="EMBL/GenBank/DDBJ databases">
        <authorList>
            <person name="Ferguson B K."/>
        </authorList>
    </citation>
    <scope>NUCLEOTIDE SEQUENCE</scope>
    <source>
        <strain evidence="1">L06</strain>
    </source>
</reference>
<gene>
    <name evidence="1" type="ORF">BBRV_LOCUS1945</name>
</gene>
<accession>A0A6V7HRW3</accession>
<sequence>MVTRDMFEDSLKELQDEGLVMVVGRNTIRIC</sequence>
<protein>
    <submittedName>
        <fullName evidence="1">Uncharacterized protein</fullName>
    </submittedName>
</protein>
<name>A0A6V7HRW3_9HYME</name>
<proteinExistence type="predicted"/>
<dbReference type="AlphaFoldDB" id="A0A6V7HRW3"/>
<evidence type="ECO:0000313" key="1">
    <source>
        <dbReference type="EMBL" id="CAD1528460.1"/>
    </source>
</evidence>
<dbReference type="EMBL" id="CADCXW020000001">
    <property type="protein sequence ID" value="CAD1528460.1"/>
    <property type="molecule type" value="Genomic_DNA"/>
</dbReference>
<organism evidence="1">
    <name type="scientific">Bracon brevicornis</name>
    <dbReference type="NCBI Taxonomy" id="1563983"/>
    <lineage>
        <taxon>Eukaryota</taxon>
        <taxon>Metazoa</taxon>
        <taxon>Ecdysozoa</taxon>
        <taxon>Arthropoda</taxon>
        <taxon>Hexapoda</taxon>
        <taxon>Insecta</taxon>
        <taxon>Pterygota</taxon>
        <taxon>Neoptera</taxon>
        <taxon>Endopterygota</taxon>
        <taxon>Hymenoptera</taxon>
        <taxon>Apocrita</taxon>
        <taxon>Ichneumonoidea</taxon>
        <taxon>Braconidae</taxon>
        <taxon>Braconinae</taxon>
        <taxon>Bracon</taxon>
    </lineage>
</organism>